<dbReference type="GO" id="GO:0016491">
    <property type="term" value="F:oxidoreductase activity"/>
    <property type="evidence" value="ECO:0007669"/>
    <property type="project" value="UniProtKB-KW"/>
</dbReference>
<organism evidence="4 5">
    <name type="scientific">Adhaeribacter pallidiroseus</name>
    <dbReference type="NCBI Taxonomy" id="2072847"/>
    <lineage>
        <taxon>Bacteria</taxon>
        <taxon>Pseudomonadati</taxon>
        <taxon>Bacteroidota</taxon>
        <taxon>Cytophagia</taxon>
        <taxon>Cytophagales</taxon>
        <taxon>Hymenobacteraceae</taxon>
        <taxon>Adhaeribacter</taxon>
    </lineage>
</organism>
<dbReference type="PANTHER" id="PTHR47706">
    <property type="entry name" value="NMRA-LIKE FAMILY PROTEIN"/>
    <property type="match status" value="1"/>
</dbReference>
<dbReference type="SUPFAM" id="SSF51735">
    <property type="entry name" value="NAD(P)-binding Rossmann-fold domains"/>
    <property type="match status" value="1"/>
</dbReference>
<dbReference type="Gene3D" id="3.40.50.720">
    <property type="entry name" value="NAD(P)-binding Rossmann-like Domain"/>
    <property type="match status" value="1"/>
</dbReference>
<feature type="domain" description="NmrA-like" evidence="3">
    <location>
        <begin position="22"/>
        <end position="248"/>
    </location>
</feature>
<dbReference type="AlphaFoldDB" id="A0A369QI11"/>
<dbReference type="InterPro" id="IPR036291">
    <property type="entry name" value="NAD(P)-bd_dom_sf"/>
</dbReference>
<evidence type="ECO:0000313" key="5">
    <source>
        <dbReference type="Proteomes" id="UP000253919"/>
    </source>
</evidence>
<comment type="caution">
    <text evidence="4">The sequence shown here is derived from an EMBL/GenBank/DDBJ whole genome shotgun (WGS) entry which is preliminary data.</text>
</comment>
<gene>
    <name evidence="4" type="ORF">AHMF7616_03135</name>
</gene>
<keyword evidence="1" id="KW-0521">NADP</keyword>
<keyword evidence="5" id="KW-1185">Reference proteome</keyword>
<evidence type="ECO:0000256" key="2">
    <source>
        <dbReference type="ARBA" id="ARBA00023002"/>
    </source>
</evidence>
<reference evidence="4 5" key="1">
    <citation type="submission" date="2018-04" db="EMBL/GenBank/DDBJ databases">
        <title>Adhaeribacter sp. HMF7616 genome sequencing and assembly.</title>
        <authorList>
            <person name="Kang H."/>
            <person name="Kang J."/>
            <person name="Cha I."/>
            <person name="Kim H."/>
            <person name="Joh K."/>
        </authorList>
    </citation>
    <scope>NUCLEOTIDE SEQUENCE [LARGE SCALE GENOMIC DNA]</scope>
    <source>
        <strain evidence="4 5">HMF7616</strain>
    </source>
</reference>
<dbReference type="EMBL" id="QASA01000001">
    <property type="protein sequence ID" value="RDC64521.1"/>
    <property type="molecule type" value="Genomic_DNA"/>
</dbReference>
<protein>
    <recommendedName>
        <fullName evidence="3">NmrA-like domain-containing protein</fullName>
    </recommendedName>
</protein>
<accession>A0A369QI11</accession>
<keyword evidence="2" id="KW-0560">Oxidoreductase</keyword>
<proteinExistence type="predicted"/>
<dbReference type="InterPro" id="IPR051609">
    <property type="entry name" value="NmrA/Isoflavone_reductase-like"/>
</dbReference>
<evidence type="ECO:0000256" key="1">
    <source>
        <dbReference type="ARBA" id="ARBA00022857"/>
    </source>
</evidence>
<dbReference type="Pfam" id="PF05368">
    <property type="entry name" value="NmrA"/>
    <property type="match status" value="1"/>
</dbReference>
<dbReference type="InterPro" id="IPR008030">
    <property type="entry name" value="NmrA-like"/>
</dbReference>
<dbReference type="Proteomes" id="UP000253919">
    <property type="component" value="Unassembled WGS sequence"/>
</dbReference>
<evidence type="ECO:0000313" key="4">
    <source>
        <dbReference type="EMBL" id="RDC64521.1"/>
    </source>
</evidence>
<sequence length="318" mass="34433">MYCYGSGIKIKKTSLNQNTHSNHTIILAGVTGDLGGRVARFLLQQGAVVRALVRPGKTNDKLKALQKQGMLLLEVDFASASALTTACAGGTCVVSALSGLREVMVETQTALLQAAVAAGVPRFIPSDYAIDFTKLPRGTNRNLDLRQEFAERIAATPIAATSILNGMFSDLLTGQAPLVLFPVNRVMYWGNPDQLLDFTTVENTAEYTAAAALDAITPRFLRIAGNVLSARGLQEAASKATGKHFRLLRLGGLGALDTLIKITRIVSPQNQEVFPPWQGMQYLRNMLSGLPKLEPLDNNRYPHIQWTTVQEVLASRAS</sequence>
<name>A0A369QI11_9BACT</name>
<evidence type="ECO:0000259" key="3">
    <source>
        <dbReference type="Pfam" id="PF05368"/>
    </source>
</evidence>
<dbReference type="PANTHER" id="PTHR47706:SF1">
    <property type="entry name" value="CIPA-LIKE, PUTATIVE (AFU_ORTHOLOGUE AFUA_1G12460)-RELATED"/>
    <property type="match status" value="1"/>
</dbReference>
<dbReference type="Gene3D" id="3.90.25.10">
    <property type="entry name" value="UDP-galactose 4-epimerase, domain 1"/>
    <property type="match status" value="1"/>
</dbReference>